<dbReference type="Gene3D" id="1.10.10.60">
    <property type="entry name" value="Homeodomain-like"/>
    <property type="match status" value="1"/>
</dbReference>
<evidence type="ECO:0000313" key="1">
    <source>
        <dbReference type="EMBL" id="NMK38345.1"/>
    </source>
</evidence>
<reference evidence="1 2" key="1">
    <citation type="submission" date="2020-04" db="EMBL/GenBank/DDBJ databases">
        <authorList>
            <person name="Hitch T.C.A."/>
            <person name="Wylensek D."/>
            <person name="Clavel T."/>
        </authorList>
    </citation>
    <scope>NUCLEOTIDE SEQUENCE [LARGE SCALE GENOMIC DNA]</scope>
    <source>
        <strain evidence="1 2">WCA-386-APC-2A</strain>
    </source>
</reference>
<dbReference type="InterPro" id="IPR039445">
    <property type="entry name" value="DauR-like_HTH"/>
</dbReference>
<dbReference type="EMBL" id="JABBJH010000003">
    <property type="protein sequence ID" value="NMK38345.1"/>
    <property type="molecule type" value="Genomic_DNA"/>
</dbReference>
<organism evidence="1 2">
    <name type="scientific">Megasphaera elsdenii</name>
    <dbReference type="NCBI Taxonomy" id="907"/>
    <lineage>
        <taxon>Bacteria</taxon>
        <taxon>Bacillati</taxon>
        <taxon>Bacillota</taxon>
        <taxon>Negativicutes</taxon>
        <taxon>Veillonellales</taxon>
        <taxon>Veillonellaceae</taxon>
        <taxon>Megasphaera</taxon>
    </lineage>
</organism>
<dbReference type="AlphaFoldDB" id="A0A1M6MKM5"/>
<comment type="caution">
    <text evidence="1">The sequence shown here is derived from an EMBL/GenBank/DDBJ whole genome shotgun (WGS) entry which is preliminary data.</text>
</comment>
<dbReference type="PANTHER" id="PTHR35568:SF1">
    <property type="entry name" value="TRANSCRIPTIONAL REGULATOR DAUR"/>
    <property type="match status" value="1"/>
</dbReference>
<dbReference type="PANTHER" id="PTHR35568">
    <property type="entry name" value="TRANSCRIPTIONAL REGULATOR DAUR"/>
    <property type="match status" value="1"/>
</dbReference>
<protein>
    <submittedName>
        <fullName evidence="1">Transcriptional regulator</fullName>
    </submittedName>
</protein>
<accession>A0A1M6MKM5</accession>
<dbReference type="Pfam" id="PF08348">
    <property type="entry name" value="PAS_6"/>
    <property type="match status" value="1"/>
</dbReference>
<dbReference type="InterPro" id="IPR039446">
    <property type="entry name" value="DauR-like"/>
</dbReference>
<dbReference type="InterPro" id="IPR013559">
    <property type="entry name" value="YheO"/>
</dbReference>
<proteinExistence type="predicted"/>
<evidence type="ECO:0000313" key="2">
    <source>
        <dbReference type="Proteomes" id="UP000536773"/>
    </source>
</evidence>
<dbReference type="RefSeq" id="WP_022497618.1">
    <property type="nucleotide sequence ID" value="NZ_CALZUV010000080.1"/>
</dbReference>
<name>A0A1M6MKM5_MEGEL</name>
<dbReference type="Proteomes" id="UP000536773">
    <property type="component" value="Unassembled WGS sequence"/>
</dbReference>
<gene>
    <name evidence="1" type="ORF">HG933_02905</name>
</gene>
<sequence length="235" mass="26477">MSILEMYKHIVPFLGAALGKDCEVVLHDLRHPEESVIAIANGDISSRKLGAPATDFILKLMQVGKKRDQEYMTNYYGKSINGHTLRSSTFFIHDEDDNIIGALCLNYDVQHYLDVRKQLDALILMDTEKTLADVVPPASKNGDDHFLGVEISESMYPTVDDAIQHLIQRSLQPYAADAKRLSQKERLAVVEDLYKNGLFVLKGSVYALAQVLGVSEPTIYRYLNRIKKENHNVRG</sequence>
<dbReference type="Pfam" id="PF13309">
    <property type="entry name" value="HTH_22"/>
    <property type="match status" value="1"/>
</dbReference>